<dbReference type="GO" id="GO:0016460">
    <property type="term" value="C:myosin II complex"/>
    <property type="evidence" value="ECO:0007669"/>
    <property type="project" value="TreeGrafter"/>
</dbReference>
<keyword evidence="1" id="KW-0677">Repeat</keyword>
<gene>
    <name evidence="4" type="primary">4</name>
    <name evidence="4" type="ORF">AWC38_SpisGene3177</name>
</gene>
<feature type="domain" description="EF-hand" evidence="3">
    <location>
        <begin position="7"/>
        <end position="42"/>
    </location>
</feature>
<protein>
    <submittedName>
        <fullName evidence="4">Calmodulin</fullName>
    </submittedName>
</protein>
<dbReference type="Pfam" id="PF13499">
    <property type="entry name" value="EF-hand_7"/>
    <property type="match status" value="2"/>
</dbReference>
<organism evidence="4 5">
    <name type="scientific">Stylophora pistillata</name>
    <name type="common">Smooth cauliflower coral</name>
    <dbReference type="NCBI Taxonomy" id="50429"/>
    <lineage>
        <taxon>Eukaryota</taxon>
        <taxon>Metazoa</taxon>
        <taxon>Cnidaria</taxon>
        <taxon>Anthozoa</taxon>
        <taxon>Hexacorallia</taxon>
        <taxon>Scleractinia</taxon>
        <taxon>Astrocoeniina</taxon>
        <taxon>Pocilloporidae</taxon>
        <taxon>Stylophora</taxon>
    </lineage>
</organism>
<feature type="domain" description="EF-hand" evidence="3">
    <location>
        <begin position="43"/>
        <end position="78"/>
    </location>
</feature>
<dbReference type="AlphaFoldDB" id="A0A2B4SSH1"/>
<dbReference type="OrthoDB" id="5951340at2759"/>
<dbReference type="EMBL" id="LSMT01000028">
    <property type="protein sequence ID" value="PFX32043.1"/>
    <property type="molecule type" value="Genomic_DNA"/>
</dbReference>
<dbReference type="FunFam" id="1.10.238.10:FF:000178">
    <property type="entry name" value="Calmodulin-2 A"/>
    <property type="match status" value="1"/>
</dbReference>
<proteinExistence type="predicted"/>
<dbReference type="InterPro" id="IPR018247">
    <property type="entry name" value="EF_Hand_1_Ca_BS"/>
</dbReference>
<evidence type="ECO:0000313" key="4">
    <source>
        <dbReference type="EMBL" id="PFX32043.1"/>
    </source>
</evidence>
<sequence>MDKLTEGQIQEYRDAFQHFDKDSSGFITTKELGNAMRSLGENPREEDLQMMINSVDIDGNGQMDFEEFVKLMVAKNQFSFNEEEAKEAFYIFDRDCRGYVMSDDLRQVFQTLEEKIPDHEINDMLQDQKHQFQRKITFDDFFQMTKEGVCPKESKQKEKEPARPKYARRRQKFYIYS</sequence>
<evidence type="ECO:0000256" key="2">
    <source>
        <dbReference type="ARBA" id="ARBA00022837"/>
    </source>
</evidence>
<dbReference type="SMART" id="SM00054">
    <property type="entry name" value="EFh"/>
    <property type="match status" value="3"/>
</dbReference>
<dbReference type="Gene3D" id="1.10.238.10">
    <property type="entry name" value="EF-hand"/>
    <property type="match status" value="2"/>
</dbReference>
<comment type="caution">
    <text evidence="4">The sequence shown here is derived from an EMBL/GenBank/DDBJ whole genome shotgun (WGS) entry which is preliminary data.</text>
</comment>
<dbReference type="PROSITE" id="PS00018">
    <property type="entry name" value="EF_HAND_1"/>
    <property type="match status" value="2"/>
</dbReference>
<dbReference type="STRING" id="50429.A0A2B4SSH1"/>
<dbReference type="InterPro" id="IPR050230">
    <property type="entry name" value="CALM/Myosin/TropC-like"/>
</dbReference>
<dbReference type="PROSITE" id="PS50222">
    <property type="entry name" value="EF_HAND_2"/>
    <property type="match status" value="3"/>
</dbReference>
<evidence type="ECO:0000256" key="1">
    <source>
        <dbReference type="ARBA" id="ARBA00022737"/>
    </source>
</evidence>
<dbReference type="CDD" id="cd00051">
    <property type="entry name" value="EFh"/>
    <property type="match status" value="1"/>
</dbReference>
<dbReference type="InterPro" id="IPR002048">
    <property type="entry name" value="EF_hand_dom"/>
</dbReference>
<evidence type="ECO:0000259" key="3">
    <source>
        <dbReference type="PROSITE" id="PS50222"/>
    </source>
</evidence>
<dbReference type="SUPFAM" id="SSF47473">
    <property type="entry name" value="EF-hand"/>
    <property type="match status" value="1"/>
</dbReference>
<dbReference type="Proteomes" id="UP000225706">
    <property type="component" value="Unassembled WGS sequence"/>
</dbReference>
<accession>A0A2B4SSH1</accession>
<name>A0A2B4SSH1_STYPI</name>
<keyword evidence="5" id="KW-1185">Reference proteome</keyword>
<evidence type="ECO:0000313" key="5">
    <source>
        <dbReference type="Proteomes" id="UP000225706"/>
    </source>
</evidence>
<feature type="domain" description="EF-hand" evidence="3">
    <location>
        <begin position="80"/>
        <end position="115"/>
    </location>
</feature>
<reference evidence="5" key="1">
    <citation type="journal article" date="2017" name="bioRxiv">
        <title>Comparative analysis of the genomes of Stylophora pistillata and Acropora digitifera provides evidence for extensive differences between species of corals.</title>
        <authorList>
            <person name="Voolstra C.R."/>
            <person name="Li Y."/>
            <person name="Liew Y.J."/>
            <person name="Baumgarten S."/>
            <person name="Zoccola D."/>
            <person name="Flot J.-F."/>
            <person name="Tambutte S."/>
            <person name="Allemand D."/>
            <person name="Aranda M."/>
        </authorList>
    </citation>
    <scope>NUCLEOTIDE SEQUENCE [LARGE SCALE GENOMIC DNA]</scope>
</reference>
<dbReference type="PANTHER" id="PTHR23048">
    <property type="entry name" value="MYOSIN LIGHT CHAIN 1, 3"/>
    <property type="match status" value="1"/>
</dbReference>
<dbReference type="InterPro" id="IPR011992">
    <property type="entry name" value="EF-hand-dom_pair"/>
</dbReference>
<keyword evidence="2" id="KW-0106">Calcium</keyword>
<dbReference type="GO" id="GO:0005509">
    <property type="term" value="F:calcium ion binding"/>
    <property type="evidence" value="ECO:0007669"/>
    <property type="project" value="InterPro"/>
</dbReference>
<dbReference type="PANTHER" id="PTHR23048:SF0">
    <property type="entry name" value="CALMODULIN LIKE 3"/>
    <property type="match status" value="1"/>
</dbReference>